<dbReference type="PROSITE" id="PS50937">
    <property type="entry name" value="HTH_MERR_2"/>
    <property type="match status" value="1"/>
</dbReference>
<reference evidence="4 5" key="1">
    <citation type="journal article" date="2016" name="Antonie Van Leeuwenhoek">
        <title>Dongia soli sp. nov., isolated from soil from Dokdo, Korea.</title>
        <authorList>
            <person name="Kim D.U."/>
            <person name="Lee H."/>
            <person name="Kim H."/>
            <person name="Kim S.G."/>
            <person name="Ka J.O."/>
        </authorList>
    </citation>
    <scope>NUCLEOTIDE SEQUENCE [LARGE SCALE GENOMIC DNA]</scope>
    <source>
        <strain evidence="4 5">D78</strain>
    </source>
</reference>
<keyword evidence="1" id="KW-0238">DNA-binding</keyword>
<evidence type="ECO:0000259" key="3">
    <source>
        <dbReference type="PROSITE" id="PS50937"/>
    </source>
</evidence>
<dbReference type="Proteomes" id="UP001279642">
    <property type="component" value="Unassembled WGS sequence"/>
</dbReference>
<sequence>MSSAGRVLDQRNTPGDSDAGKRSVARSSKRLEKSADAFRTISEVADELEVPQHVLRFWETKFTQIRPMKRGGGRRYYRPEDVELLRSIRGLLYDQGYTIKGVQKLIREGGLRLSGDSLAVAPGAVEFRAESPEGDQPTAEAAESTGRGSGQGGKGTSGEMMDLPLFRSALDDSQIKEVKSVIEELRELRDRLRRAADA</sequence>
<name>A0ABU5EA43_9PROT</name>
<feature type="region of interest" description="Disordered" evidence="2">
    <location>
        <begin position="128"/>
        <end position="161"/>
    </location>
</feature>
<dbReference type="Pfam" id="PF13411">
    <property type="entry name" value="MerR_1"/>
    <property type="match status" value="1"/>
</dbReference>
<dbReference type="InterPro" id="IPR009061">
    <property type="entry name" value="DNA-bd_dom_put_sf"/>
</dbReference>
<evidence type="ECO:0000313" key="4">
    <source>
        <dbReference type="EMBL" id="MDY0883213.1"/>
    </source>
</evidence>
<feature type="domain" description="HTH merR-type" evidence="3">
    <location>
        <begin position="40"/>
        <end position="108"/>
    </location>
</feature>
<feature type="region of interest" description="Disordered" evidence="2">
    <location>
        <begin position="1"/>
        <end position="31"/>
    </location>
</feature>
<dbReference type="PANTHER" id="PTHR30204">
    <property type="entry name" value="REDOX-CYCLING DRUG-SENSING TRANSCRIPTIONAL ACTIVATOR SOXR"/>
    <property type="match status" value="1"/>
</dbReference>
<feature type="compositionally biased region" description="Gly residues" evidence="2">
    <location>
        <begin position="147"/>
        <end position="156"/>
    </location>
</feature>
<accession>A0ABU5EA43</accession>
<evidence type="ECO:0000256" key="1">
    <source>
        <dbReference type="ARBA" id="ARBA00023125"/>
    </source>
</evidence>
<evidence type="ECO:0000256" key="2">
    <source>
        <dbReference type="SAM" id="MobiDB-lite"/>
    </source>
</evidence>
<organism evidence="4 5">
    <name type="scientific">Dongia soli</name>
    <dbReference type="NCBI Taxonomy" id="600628"/>
    <lineage>
        <taxon>Bacteria</taxon>
        <taxon>Pseudomonadati</taxon>
        <taxon>Pseudomonadota</taxon>
        <taxon>Alphaproteobacteria</taxon>
        <taxon>Rhodospirillales</taxon>
        <taxon>Dongiaceae</taxon>
        <taxon>Dongia</taxon>
    </lineage>
</organism>
<dbReference type="Gene3D" id="1.10.1660.10">
    <property type="match status" value="1"/>
</dbReference>
<evidence type="ECO:0000313" key="5">
    <source>
        <dbReference type="Proteomes" id="UP001279642"/>
    </source>
</evidence>
<dbReference type="PANTHER" id="PTHR30204:SF15">
    <property type="entry name" value="BLL5018 PROTEIN"/>
    <property type="match status" value="1"/>
</dbReference>
<dbReference type="InterPro" id="IPR000551">
    <property type="entry name" value="MerR-type_HTH_dom"/>
</dbReference>
<proteinExistence type="predicted"/>
<dbReference type="CDD" id="cd04765">
    <property type="entry name" value="HTH_MlrA-like_sg2"/>
    <property type="match status" value="1"/>
</dbReference>
<dbReference type="SMART" id="SM00422">
    <property type="entry name" value="HTH_MERR"/>
    <property type="match status" value="1"/>
</dbReference>
<dbReference type="EMBL" id="JAXCLW010000002">
    <property type="protein sequence ID" value="MDY0883213.1"/>
    <property type="molecule type" value="Genomic_DNA"/>
</dbReference>
<dbReference type="InterPro" id="IPR047057">
    <property type="entry name" value="MerR_fam"/>
</dbReference>
<gene>
    <name evidence="4" type="ORF">SMD27_10190</name>
</gene>
<dbReference type="RefSeq" id="WP_320508258.1">
    <property type="nucleotide sequence ID" value="NZ_JAXCLW010000002.1"/>
</dbReference>
<comment type="caution">
    <text evidence="4">The sequence shown here is derived from an EMBL/GenBank/DDBJ whole genome shotgun (WGS) entry which is preliminary data.</text>
</comment>
<dbReference type="SUPFAM" id="SSF46955">
    <property type="entry name" value="Putative DNA-binding domain"/>
    <property type="match status" value="1"/>
</dbReference>
<protein>
    <submittedName>
        <fullName evidence="4">MerR family transcriptional regulator</fullName>
    </submittedName>
</protein>
<keyword evidence="5" id="KW-1185">Reference proteome</keyword>